<name>A0A8J5S1K4_ZIZPA</name>
<reference evidence="2" key="1">
    <citation type="journal article" date="2021" name="bioRxiv">
        <title>Whole Genome Assembly and Annotation of Northern Wild Rice, Zizania palustris L., Supports a Whole Genome Duplication in the Zizania Genus.</title>
        <authorList>
            <person name="Haas M."/>
            <person name="Kono T."/>
            <person name="Macchietto M."/>
            <person name="Millas R."/>
            <person name="McGilp L."/>
            <person name="Shao M."/>
            <person name="Duquette J."/>
            <person name="Hirsch C.N."/>
            <person name="Kimball J."/>
        </authorList>
    </citation>
    <scope>NUCLEOTIDE SEQUENCE</scope>
    <source>
        <tissue evidence="2">Fresh leaf tissue</tissue>
    </source>
</reference>
<feature type="region of interest" description="Disordered" evidence="1">
    <location>
        <begin position="30"/>
        <end position="89"/>
    </location>
</feature>
<evidence type="ECO:0000313" key="2">
    <source>
        <dbReference type="EMBL" id="KAG8048456.1"/>
    </source>
</evidence>
<proteinExistence type="predicted"/>
<evidence type="ECO:0000313" key="3">
    <source>
        <dbReference type="Proteomes" id="UP000729402"/>
    </source>
</evidence>
<protein>
    <submittedName>
        <fullName evidence="2">Uncharacterized protein</fullName>
    </submittedName>
</protein>
<accession>A0A8J5S1K4</accession>
<comment type="caution">
    <text evidence="2">The sequence shown here is derived from an EMBL/GenBank/DDBJ whole genome shotgun (WGS) entry which is preliminary data.</text>
</comment>
<dbReference type="EMBL" id="JAAALK010000289">
    <property type="protein sequence ID" value="KAG8048456.1"/>
    <property type="molecule type" value="Genomic_DNA"/>
</dbReference>
<dbReference type="Proteomes" id="UP000729402">
    <property type="component" value="Unassembled WGS sequence"/>
</dbReference>
<organism evidence="2 3">
    <name type="scientific">Zizania palustris</name>
    <name type="common">Northern wild rice</name>
    <dbReference type="NCBI Taxonomy" id="103762"/>
    <lineage>
        <taxon>Eukaryota</taxon>
        <taxon>Viridiplantae</taxon>
        <taxon>Streptophyta</taxon>
        <taxon>Embryophyta</taxon>
        <taxon>Tracheophyta</taxon>
        <taxon>Spermatophyta</taxon>
        <taxon>Magnoliopsida</taxon>
        <taxon>Liliopsida</taxon>
        <taxon>Poales</taxon>
        <taxon>Poaceae</taxon>
        <taxon>BOP clade</taxon>
        <taxon>Oryzoideae</taxon>
        <taxon>Oryzeae</taxon>
        <taxon>Zizaniinae</taxon>
        <taxon>Zizania</taxon>
    </lineage>
</organism>
<keyword evidence="3" id="KW-1185">Reference proteome</keyword>
<feature type="compositionally biased region" description="Low complexity" evidence="1">
    <location>
        <begin position="40"/>
        <end position="49"/>
    </location>
</feature>
<gene>
    <name evidence="2" type="ORF">GUJ93_ZPchr0009g916</name>
</gene>
<evidence type="ECO:0000256" key="1">
    <source>
        <dbReference type="SAM" id="MobiDB-lite"/>
    </source>
</evidence>
<dbReference type="AlphaFoldDB" id="A0A8J5S1K4"/>
<reference evidence="2" key="2">
    <citation type="submission" date="2021-02" db="EMBL/GenBank/DDBJ databases">
        <authorList>
            <person name="Kimball J.A."/>
            <person name="Haas M.W."/>
            <person name="Macchietto M."/>
            <person name="Kono T."/>
            <person name="Duquette J."/>
            <person name="Shao M."/>
        </authorList>
    </citation>
    <scope>NUCLEOTIDE SEQUENCE</scope>
    <source>
        <tissue evidence="2">Fresh leaf tissue</tissue>
    </source>
</reference>
<sequence>MDSYRNAAAVAPSPPIASLISRNLHRGSALCSRGGGGRTSGFSGSDVSSPGGGVYKHDASRVPEPTMHAPARIPSAGEERNSITILELA</sequence>